<feature type="signal peptide" evidence="2">
    <location>
        <begin position="1"/>
        <end position="23"/>
    </location>
</feature>
<feature type="chain" id="PRO_5038742235" evidence="2">
    <location>
        <begin position="24"/>
        <end position="650"/>
    </location>
</feature>
<feature type="compositionally biased region" description="Low complexity" evidence="1">
    <location>
        <begin position="364"/>
        <end position="373"/>
    </location>
</feature>
<gene>
    <name evidence="3" type="ORF">DJ010_03000</name>
</gene>
<accession>A0A316TJI1</accession>
<dbReference type="EMBL" id="QGDD01000001">
    <property type="protein sequence ID" value="PWN04610.1"/>
    <property type="molecule type" value="Genomic_DNA"/>
</dbReference>
<evidence type="ECO:0000256" key="2">
    <source>
        <dbReference type="SAM" id="SignalP"/>
    </source>
</evidence>
<dbReference type="OrthoDB" id="5178352at2"/>
<evidence type="ECO:0000256" key="1">
    <source>
        <dbReference type="SAM" id="MobiDB-lite"/>
    </source>
</evidence>
<dbReference type="Proteomes" id="UP000245507">
    <property type="component" value="Unassembled WGS sequence"/>
</dbReference>
<comment type="caution">
    <text evidence="3">The sequence shown here is derived from an EMBL/GenBank/DDBJ whole genome shotgun (WGS) entry which is preliminary data.</text>
</comment>
<dbReference type="AlphaFoldDB" id="A0A316TJI1"/>
<keyword evidence="4" id="KW-1185">Reference proteome</keyword>
<reference evidence="3 4" key="1">
    <citation type="submission" date="2018-05" db="EMBL/GenBank/DDBJ databases">
        <title>Nocardioides silvaticus genome.</title>
        <authorList>
            <person name="Li C."/>
            <person name="Wang G."/>
        </authorList>
    </citation>
    <scope>NUCLEOTIDE SEQUENCE [LARGE SCALE GENOMIC DNA]</scope>
    <source>
        <strain evidence="3 4">CCTCC AB 2018079</strain>
    </source>
</reference>
<name>A0A316TJI1_9ACTN</name>
<dbReference type="Gene3D" id="2.80.10.50">
    <property type="match status" value="1"/>
</dbReference>
<organism evidence="3 4">
    <name type="scientific">Nocardioides silvaticus</name>
    <dbReference type="NCBI Taxonomy" id="2201891"/>
    <lineage>
        <taxon>Bacteria</taxon>
        <taxon>Bacillati</taxon>
        <taxon>Actinomycetota</taxon>
        <taxon>Actinomycetes</taxon>
        <taxon>Propionibacteriales</taxon>
        <taxon>Nocardioidaceae</taxon>
        <taxon>Nocardioides</taxon>
    </lineage>
</organism>
<dbReference type="SUPFAM" id="SSF101908">
    <property type="entry name" value="Putative isomerase YbhE"/>
    <property type="match status" value="1"/>
</dbReference>
<evidence type="ECO:0000313" key="4">
    <source>
        <dbReference type="Proteomes" id="UP000245507"/>
    </source>
</evidence>
<feature type="region of interest" description="Disordered" evidence="1">
    <location>
        <begin position="354"/>
        <end position="373"/>
    </location>
</feature>
<dbReference type="InterPro" id="IPR013431">
    <property type="entry name" value="Delta_60_rpt"/>
</dbReference>
<evidence type="ECO:0000313" key="3">
    <source>
        <dbReference type="EMBL" id="PWN04610.1"/>
    </source>
</evidence>
<dbReference type="RefSeq" id="WP_109692114.1">
    <property type="nucleotide sequence ID" value="NZ_QGDD01000001.1"/>
</dbReference>
<protein>
    <submittedName>
        <fullName evidence="3">Uncharacterized protein</fullName>
    </submittedName>
</protein>
<dbReference type="Pfam" id="PF17164">
    <property type="entry name" value="DUF5122"/>
    <property type="match status" value="1"/>
</dbReference>
<sequence>MKQQHRRGRRVFAAVLLASTVAAGLVVGSGSPAPAEQNVVVSPHPDKKQPRIMDGRVYTITSSGPNVVVGGTFTTVRVGNSSQPKWEQPRLFRFNSNTGAIDTSFTPDINGDVEAATYTPDGKSILIAGNFTTVNGQKAVRVAKLRLDGSLDTSFNVVAGSTVKDFALVGNRLILGGKFGRINQVPVRGLAAVNATTGALDTSFDMQVADPRSSVSPYVQELDVSADRRWLVIGGSFGRVGGEVRHQVAVIDISGSSPVVAPWATDRYQRQCASVYNDTYIRGIDISPDSKYFVVNTTGAYIAYDTMCDSAARWELPPGQTGSGLQPTWVNHTGGDTFWAVEITESAVYVGGHQRWTNNPRPSPGGDSDGPGSVVRYGIAALDPYSGVPLSWNPGRDRGRGVEAFLATDDYLMVGHDTTQFDGLLRQRLAVLPTAGGTTNPAPQDVELPVQLFYTTSGSSLTTMTFNGSSFGPRSTVSTPVSWSGTRDGFVQHGRLNYFGPSQAFYSREFTGTTIGSSATNLSSSVGYVDTSHNITPYDQPYGVAETRTAAFKNGRVYYTKSGSNALYYRGHSLESGILGGFEHLASTSDWSGARALEFIGDYLYAAWSDNRLYRFHAPNGTPDWGSRTLVDSGSSGIPWSSMTGLWATK</sequence>
<keyword evidence="2" id="KW-0732">Signal</keyword>
<proteinExistence type="predicted"/>